<keyword evidence="3" id="KW-1185">Reference proteome</keyword>
<dbReference type="Proteomes" id="UP001148018">
    <property type="component" value="Unassembled WGS sequence"/>
</dbReference>
<dbReference type="AlphaFoldDB" id="A0A9Q0E348"/>
<sequence>MSYKIRNGNTSNCGTNPSSAVGDRAGVMVSITRSPREAHGRRAQVEAKKAEPRDSKAPGQLVPGQWGPRGILSTANGWTTQPAQGWQQTYGPQGGYGPPLTAGRANPAQPPSPFNAFLVTTPAGSFAAPQGYPQQGYGATPPFGGAQLGFAPATTPTQDMSKLPTGQPDFPYSQYGYGQDLSAFTTHTFADLNQQTASYGAQAAQATAVAAATAAGAFGRGQNHNVQGFHPYRR</sequence>
<evidence type="ECO:0000256" key="1">
    <source>
        <dbReference type="SAM" id="MobiDB-lite"/>
    </source>
</evidence>
<evidence type="ECO:0000313" key="3">
    <source>
        <dbReference type="Proteomes" id="UP001148018"/>
    </source>
</evidence>
<evidence type="ECO:0000313" key="2">
    <source>
        <dbReference type="EMBL" id="KAJ3599932.1"/>
    </source>
</evidence>
<dbReference type="EMBL" id="JANIIK010000048">
    <property type="protein sequence ID" value="KAJ3599932.1"/>
    <property type="molecule type" value="Genomic_DNA"/>
</dbReference>
<name>A0A9Q0E348_9TELE</name>
<feature type="compositionally biased region" description="Basic and acidic residues" evidence="1">
    <location>
        <begin position="34"/>
        <end position="56"/>
    </location>
</feature>
<dbReference type="OrthoDB" id="1875751at2759"/>
<comment type="caution">
    <text evidence="2">The sequence shown here is derived from an EMBL/GenBank/DDBJ whole genome shotgun (WGS) entry which is preliminary data.</text>
</comment>
<organism evidence="2 3">
    <name type="scientific">Muraenolepis orangiensis</name>
    <name type="common">Patagonian moray cod</name>
    <dbReference type="NCBI Taxonomy" id="630683"/>
    <lineage>
        <taxon>Eukaryota</taxon>
        <taxon>Metazoa</taxon>
        <taxon>Chordata</taxon>
        <taxon>Craniata</taxon>
        <taxon>Vertebrata</taxon>
        <taxon>Euteleostomi</taxon>
        <taxon>Actinopterygii</taxon>
        <taxon>Neopterygii</taxon>
        <taxon>Teleostei</taxon>
        <taxon>Neoteleostei</taxon>
        <taxon>Acanthomorphata</taxon>
        <taxon>Zeiogadaria</taxon>
        <taxon>Gadariae</taxon>
        <taxon>Gadiformes</taxon>
        <taxon>Muraenolepidoidei</taxon>
        <taxon>Muraenolepididae</taxon>
        <taxon>Muraenolepis</taxon>
    </lineage>
</organism>
<gene>
    <name evidence="2" type="ORF">NHX12_033886</name>
</gene>
<reference evidence="2" key="1">
    <citation type="submission" date="2022-07" db="EMBL/GenBank/DDBJ databases">
        <title>Chromosome-level genome of Muraenolepis orangiensis.</title>
        <authorList>
            <person name="Kim J."/>
        </authorList>
    </citation>
    <scope>NUCLEOTIDE SEQUENCE</scope>
    <source>
        <strain evidence="2">KU_S4_2022</strain>
        <tissue evidence="2">Muscle</tissue>
    </source>
</reference>
<feature type="compositionally biased region" description="Polar residues" evidence="1">
    <location>
        <begin position="7"/>
        <end position="19"/>
    </location>
</feature>
<proteinExistence type="predicted"/>
<accession>A0A9Q0E348</accession>
<feature type="region of interest" description="Disordered" evidence="1">
    <location>
        <begin position="1"/>
        <end position="68"/>
    </location>
</feature>
<protein>
    <submittedName>
        <fullName evidence="2">Uncharacterized protein</fullName>
    </submittedName>
</protein>